<sequence>MAAKSILVTGATGKQGGSVIAALANNAAFTLLAVTRNKTSPSASKLTSQGSNIKLVQGDMDDVPALFRAAEEVAGTPIWGVYSVQISQGKGVTSEGEIRQGKAMIDESVKVGVKQFVYSSVDRGGDEKSWSEKTPIDHFATKWEIENHLKASAGQMGWTVLRPVAFMDNLAPGFPTKVFMAALRDTLGTKSLQWVAASDIGHFVKLAFEKPNEYNHKALGLAGDELTVDQIAEVFKKATGTPLEGTFWFLGSFLKYMVADLGVMINWFGSDGYGANIPELKKRHPGLLDMESWIKTKSAFPKA</sequence>
<dbReference type="CDD" id="cd05251">
    <property type="entry name" value="NmrA_like_SDR_a"/>
    <property type="match status" value="1"/>
</dbReference>
<protein>
    <recommendedName>
        <fullName evidence="3">NmrA-like domain-containing protein</fullName>
    </recommendedName>
</protein>
<dbReference type="PANTHER" id="PTHR42748">
    <property type="entry name" value="NITROGEN METABOLITE REPRESSION PROTEIN NMRA FAMILY MEMBER"/>
    <property type="match status" value="1"/>
</dbReference>
<dbReference type="Pfam" id="PF05368">
    <property type="entry name" value="NmrA"/>
    <property type="match status" value="1"/>
</dbReference>
<dbReference type="STRING" id="1507870.A0A1V8T657"/>
<keyword evidence="5" id="KW-1185">Reference proteome</keyword>
<dbReference type="OrthoDB" id="9997102at2759"/>
<dbReference type="GO" id="GO:0005634">
    <property type="term" value="C:nucleus"/>
    <property type="evidence" value="ECO:0007669"/>
    <property type="project" value="TreeGrafter"/>
</dbReference>
<dbReference type="AlphaFoldDB" id="A0A1V8T657"/>
<evidence type="ECO:0000256" key="1">
    <source>
        <dbReference type="ARBA" id="ARBA00006328"/>
    </source>
</evidence>
<gene>
    <name evidence="4" type="ORF">B0A48_08597</name>
</gene>
<proteinExistence type="inferred from homology"/>
<dbReference type="InterPro" id="IPR008030">
    <property type="entry name" value="NmrA-like"/>
</dbReference>
<dbReference type="PANTHER" id="PTHR42748:SF25">
    <property type="entry name" value="NMRA FAMILY PROTEIN"/>
    <property type="match status" value="1"/>
</dbReference>
<accession>A0A1V8T657</accession>
<dbReference type="Gene3D" id="3.40.50.720">
    <property type="entry name" value="NAD(P)-binding Rossmann-like Domain"/>
    <property type="match status" value="1"/>
</dbReference>
<evidence type="ECO:0000256" key="2">
    <source>
        <dbReference type="ARBA" id="ARBA00022857"/>
    </source>
</evidence>
<evidence type="ECO:0000259" key="3">
    <source>
        <dbReference type="Pfam" id="PF05368"/>
    </source>
</evidence>
<name>A0A1V8T657_9PEZI</name>
<dbReference type="InParanoid" id="A0A1V8T657"/>
<evidence type="ECO:0000313" key="5">
    <source>
        <dbReference type="Proteomes" id="UP000192596"/>
    </source>
</evidence>
<dbReference type="SUPFAM" id="SSF51735">
    <property type="entry name" value="NAD(P)-binding Rossmann-fold domains"/>
    <property type="match status" value="1"/>
</dbReference>
<comment type="similarity">
    <text evidence="1">Belongs to the NmrA-type oxidoreductase family.</text>
</comment>
<dbReference type="Proteomes" id="UP000192596">
    <property type="component" value="Unassembled WGS sequence"/>
</dbReference>
<dbReference type="InterPro" id="IPR051164">
    <property type="entry name" value="NmrA-like_oxidored"/>
</dbReference>
<feature type="domain" description="NmrA-like" evidence="3">
    <location>
        <begin position="4"/>
        <end position="274"/>
    </location>
</feature>
<dbReference type="Gene3D" id="3.90.25.10">
    <property type="entry name" value="UDP-galactose 4-epimerase, domain 1"/>
    <property type="match status" value="1"/>
</dbReference>
<evidence type="ECO:0000313" key="4">
    <source>
        <dbReference type="EMBL" id="OQO06809.1"/>
    </source>
</evidence>
<dbReference type="InterPro" id="IPR036291">
    <property type="entry name" value="NAD(P)-bd_dom_sf"/>
</dbReference>
<reference evidence="5" key="1">
    <citation type="submission" date="2017-03" db="EMBL/GenBank/DDBJ databases">
        <title>Genomes of endolithic fungi from Antarctica.</title>
        <authorList>
            <person name="Coleine C."/>
            <person name="Masonjones S."/>
            <person name="Stajich J.E."/>
        </authorList>
    </citation>
    <scope>NUCLEOTIDE SEQUENCE [LARGE SCALE GENOMIC DNA]</scope>
    <source>
        <strain evidence="5">CCFEE 5527</strain>
    </source>
</reference>
<organism evidence="4 5">
    <name type="scientific">Cryoendolithus antarcticus</name>
    <dbReference type="NCBI Taxonomy" id="1507870"/>
    <lineage>
        <taxon>Eukaryota</taxon>
        <taxon>Fungi</taxon>
        <taxon>Dikarya</taxon>
        <taxon>Ascomycota</taxon>
        <taxon>Pezizomycotina</taxon>
        <taxon>Dothideomycetes</taxon>
        <taxon>Dothideomycetidae</taxon>
        <taxon>Cladosporiales</taxon>
        <taxon>Cladosporiaceae</taxon>
        <taxon>Cryoendolithus</taxon>
    </lineage>
</organism>
<dbReference type="EMBL" id="NAJO01000016">
    <property type="protein sequence ID" value="OQO06809.1"/>
    <property type="molecule type" value="Genomic_DNA"/>
</dbReference>
<keyword evidence="2" id="KW-0521">NADP</keyword>
<comment type="caution">
    <text evidence="4">The sequence shown here is derived from an EMBL/GenBank/DDBJ whole genome shotgun (WGS) entry which is preliminary data.</text>
</comment>